<dbReference type="EMBL" id="AP022871">
    <property type="protein sequence ID" value="BCB84903.1"/>
    <property type="molecule type" value="Genomic_DNA"/>
</dbReference>
<sequence length="249" mass="27406">MTTTLIADGNRDDVNVFARCSCVDPGTGARLGRRCPLLGQPGHGSWYFAAELPALAGKRQRLRRGGYSTCTLAVQARDALLAEPRGLAAGRAWTLERWLNQWLLDMRDCLRPTTVDGYRKHAQGNLIPMLGHVKLADLTTRQVQTMLRSLAARRTREGGPIAAGTVVRILATLRSVLSAAIREGMIATNPAAHARPLRPRGGQAVLWTSKRERNWRIDNVRPAVAVWDLHHVVAFLRTPPNTGTWRCGG</sequence>
<dbReference type="AlphaFoldDB" id="A0A6F8YFU3"/>
<accession>A0A6F8YFU3</accession>
<evidence type="ECO:0000313" key="5">
    <source>
        <dbReference type="Proteomes" id="UP000503011"/>
    </source>
</evidence>
<evidence type="ECO:0000259" key="3">
    <source>
        <dbReference type="PROSITE" id="PS51900"/>
    </source>
</evidence>
<dbReference type="PROSITE" id="PS51900">
    <property type="entry name" value="CB"/>
    <property type="match status" value="1"/>
</dbReference>
<dbReference type="InterPro" id="IPR004107">
    <property type="entry name" value="Integrase_SAM-like_N"/>
</dbReference>
<feature type="domain" description="Core-binding (CB)" evidence="3">
    <location>
        <begin position="93"/>
        <end position="181"/>
    </location>
</feature>
<dbReference type="InterPro" id="IPR011010">
    <property type="entry name" value="DNA_brk_join_enz"/>
</dbReference>
<dbReference type="Pfam" id="PF14659">
    <property type="entry name" value="Phage_int_SAM_3"/>
    <property type="match status" value="1"/>
</dbReference>
<dbReference type="GO" id="GO:0015074">
    <property type="term" value="P:DNA integration"/>
    <property type="evidence" value="ECO:0007669"/>
    <property type="project" value="InterPro"/>
</dbReference>
<dbReference type="InterPro" id="IPR010998">
    <property type="entry name" value="Integrase_recombinase_N"/>
</dbReference>
<dbReference type="Proteomes" id="UP000503011">
    <property type="component" value="Chromosome"/>
</dbReference>
<dbReference type="Gene3D" id="1.10.150.130">
    <property type="match status" value="1"/>
</dbReference>
<reference evidence="4 5" key="2">
    <citation type="submission" date="2020-03" db="EMBL/GenBank/DDBJ databases">
        <authorList>
            <person name="Ichikawa N."/>
            <person name="Kimura A."/>
            <person name="Kitahashi Y."/>
            <person name="Uohara A."/>
        </authorList>
    </citation>
    <scope>NUCLEOTIDE SEQUENCE [LARGE SCALE GENOMIC DNA]</scope>
    <source>
        <strain evidence="4 5">NBRC 105367</strain>
    </source>
</reference>
<dbReference type="InterPro" id="IPR044068">
    <property type="entry name" value="CB"/>
</dbReference>
<evidence type="ECO:0000256" key="2">
    <source>
        <dbReference type="PROSITE-ProRule" id="PRU01248"/>
    </source>
</evidence>
<proteinExistence type="predicted"/>
<dbReference type="KEGG" id="psuu:Psuf_022160"/>
<dbReference type="SUPFAM" id="SSF56349">
    <property type="entry name" value="DNA breaking-rejoining enzymes"/>
    <property type="match status" value="1"/>
</dbReference>
<evidence type="ECO:0000256" key="1">
    <source>
        <dbReference type="ARBA" id="ARBA00023125"/>
    </source>
</evidence>
<reference evidence="4 5" key="1">
    <citation type="submission" date="2020-03" db="EMBL/GenBank/DDBJ databases">
        <title>Whole genome shotgun sequence of Phytohabitans suffuscus NBRC 105367.</title>
        <authorList>
            <person name="Komaki H."/>
            <person name="Tamura T."/>
        </authorList>
    </citation>
    <scope>NUCLEOTIDE SEQUENCE [LARGE SCALE GENOMIC DNA]</scope>
    <source>
        <strain evidence="4 5">NBRC 105367</strain>
    </source>
</reference>
<protein>
    <recommendedName>
        <fullName evidence="3">Core-binding (CB) domain-containing protein</fullName>
    </recommendedName>
</protein>
<name>A0A6F8YFU3_9ACTN</name>
<gene>
    <name evidence="4" type="ORF">Psuf_022160</name>
</gene>
<evidence type="ECO:0000313" key="4">
    <source>
        <dbReference type="EMBL" id="BCB84903.1"/>
    </source>
</evidence>
<keyword evidence="1 2" id="KW-0238">DNA-binding</keyword>
<dbReference type="RefSeq" id="WP_173156298.1">
    <property type="nucleotide sequence ID" value="NZ_AP022871.1"/>
</dbReference>
<dbReference type="GO" id="GO:0003677">
    <property type="term" value="F:DNA binding"/>
    <property type="evidence" value="ECO:0007669"/>
    <property type="project" value="UniProtKB-UniRule"/>
</dbReference>
<organism evidence="4 5">
    <name type="scientific">Phytohabitans suffuscus</name>
    <dbReference type="NCBI Taxonomy" id="624315"/>
    <lineage>
        <taxon>Bacteria</taxon>
        <taxon>Bacillati</taxon>
        <taxon>Actinomycetota</taxon>
        <taxon>Actinomycetes</taxon>
        <taxon>Micromonosporales</taxon>
        <taxon>Micromonosporaceae</taxon>
    </lineage>
</organism>
<keyword evidence="5" id="KW-1185">Reference proteome</keyword>